<dbReference type="EMBL" id="KZ348187">
    <property type="protein sequence ID" value="PIO66555.1"/>
    <property type="molecule type" value="Genomic_DNA"/>
</dbReference>
<keyword evidence="2" id="KW-1185">Reference proteome</keyword>
<dbReference type="InterPro" id="IPR051884">
    <property type="entry name" value="Bis(5'-adenosyl)-TPase_reg"/>
</dbReference>
<dbReference type="PANTHER" id="PTHR46243:SF1">
    <property type="entry name" value="BIS(5'-ADENOSYL)-TRIPHOSPHATASE"/>
    <property type="match status" value="1"/>
</dbReference>
<evidence type="ECO:0000313" key="2">
    <source>
        <dbReference type="Proteomes" id="UP000230423"/>
    </source>
</evidence>
<accession>A0A2G9U8R4</accession>
<evidence type="ECO:0000313" key="1">
    <source>
        <dbReference type="EMBL" id="PIO66555.1"/>
    </source>
</evidence>
<dbReference type="Gene3D" id="3.30.428.10">
    <property type="entry name" value="HIT-like"/>
    <property type="match status" value="1"/>
</dbReference>
<sequence>MSICLLINYNRMDMSFPQFSLPKSDMPLKCSPLLFADFPIAPESIFYRSAYSFAFVNVKPVVNGRECIDLLFLLYFIPLVYVADVLVCPKRVCNHLTDLTDAETADLFIVCKKVQRMIEKFSS</sequence>
<dbReference type="Proteomes" id="UP000230423">
    <property type="component" value="Unassembled WGS sequence"/>
</dbReference>
<dbReference type="InterPro" id="IPR036265">
    <property type="entry name" value="HIT-like_sf"/>
</dbReference>
<organism evidence="1 2">
    <name type="scientific">Teladorsagia circumcincta</name>
    <name type="common">Brown stomach worm</name>
    <name type="synonym">Ostertagia circumcincta</name>
    <dbReference type="NCBI Taxonomy" id="45464"/>
    <lineage>
        <taxon>Eukaryota</taxon>
        <taxon>Metazoa</taxon>
        <taxon>Ecdysozoa</taxon>
        <taxon>Nematoda</taxon>
        <taxon>Chromadorea</taxon>
        <taxon>Rhabditida</taxon>
        <taxon>Rhabditina</taxon>
        <taxon>Rhabditomorpha</taxon>
        <taxon>Strongyloidea</taxon>
        <taxon>Trichostrongylidae</taxon>
        <taxon>Teladorsagia</taxon>
    </lineage>
</organism>
<name>A0A2G9U8R4_TELCI</name>
<protein>
    <submittedName>
        <fullName evidence="1">Uncharacterized protein</fullName>
    </submittedName>
</protein>
<dbReference type="PANTHER" id="PTHR46243">
    <property type="entry name" value="BIS(5'-ADENOSYL)-TRIPHOSPHATASE"/>
    <property type="match status" value="1"/>
</dbReference>
<dbReference type="AlphaFoldDB" id="A0A2G9U8R4"/>
<dbReference type="SUPFAM" id="SSF54197">
    <property type="entry name" value="HIT-like"/>
    <property type="match status" value="1"/>
</dbReference>
<gene>
    <name evidence="1" type="ORF">TELCIR_11730</name>
</gene>
<reference evidence="1 2" key="1">
    <citation type="submission" date="2015-09" db="EMBL/GenBank/DDBJ databases">
        <title>Draft genome of the parasitic nematode Teladorsagia circumcincta isolate WARC Sus (inbred).</title>
        <authorList>
            <person name="Mitreva M."/>
        </authorList>
    </citation>
    <scope>NUCLEOTIDE SEQUENCE [LARGE SCALE GENOMIC DNA]</scope>
    <source>
        <strain evidence="1 2">S</strain>
    </source>
</reference>
<proteinExistence type="predicted"/>
<dbReference type="OrthoDB" id="680339at2759"/>